<protein>
    <submittedName>
        <fullName evidence="2">Disulfide bond formation protein</fullName>
    </submittedName>
</protein>
<comment type="caution">
    <text evidence="2">The sequence shown here is derived from an EMBL/GenBank/DDBJ whole genome shotgun (WGS) entry which is preliminary data.</text>
</comment>
<reference evidence="2 3" key="1">
    <citation type="submission" date="2024-07" db="EMBL/GenBank/DDBJ databases">
        <title>Enhanced genomic and transcriptomic resources for Trichinella pseudospiralis and T. spiralis underpin the discovery of pronounced molecular differences between stages and species.</title>
        <authorList>
            <person name="Pasi K.K."/>
            <person name="La Rosa G."/>
            <person name="Gomez-Morales M.A."/>
            <person name="Tosini F."/>
            <person name="Sumanam S."/>
            <person name="Young N.D."/>
            <person name="Chang B.C."/>
            <person name="Robin G.B."/>
        </authorList>
    </citation>
    <scope>NUCLEOTIDE SEQUENCE [LARGE SCALE GENOMIC DNA]</scope>
    <source>
        <strain evidence="2">ISS534</strain>
    </source>
</reference>
<gene>
    <name evidence="2" type="ORF">TSPI_08538</name>
</gene>
<evidence type="ECO:0000313" key="3">
    <source>
        <dbReference type="Proteomes" id="UP001558632"/>
    </source>
</evidence>
<evidence type="ECO:0000313" key="2">
    <source>
        <dbReference type="EMBL" id="KAL1227264.1"/>
    </source>
</evidence>
<name>A0ABR3K295_TRISP</name>
<keyword evidence="3" id="KW-1185">Reference proteome</keyword>
<keyword evidence="1" id="KW-0812">Transmembrane</keyword>
<sequence length="68" mass="7837">MLLSRYHLSLLKPKSDSAWPDQQLVIWYCCFAIVVIVVAVVISVNFTTDGYDEQEEMAPFSWQQSLLL</sequence>
<feature type="transmembrane region" description="Helical" evidence="1">
    <location>
        <begin position="25"/>
        <end position="47"/>
    </location>
</feature>
<evidence type="ECO:0000256" key="1">
    <source>
        <dbReference type="SAM" id="Phobius"/>
    </source>
</evidence>
<keyword evidence="1" id="KW-0472">Membrane</keyword>
<accession>A0ABR3K295</accession>
<dbReference type="EMBL" id="JBEUSY010000551">
    <property type="protein sequence ID" value="KAL1227264.1"/>
    <property type="molecule type" value="Genomic_DNA"/>
</dbReference>
<dbReference type="Proteomes" id="UP001558632">
    <property type="component" value="Unassembled WGS sequence"/>
</dbReference>
<organism evidence="2 3">
    <name type="scientific">Trichinella spiralis</name>
    <name type="common">Trichina worm</name>
    <dbReference type="NCBI Taxonomy" id="6334"/>
    <lineage>
        <taxon>Eukaryota</taxon>
        <taxon>Metazoa</taxon>
        <taxon>Ecdysozoa</taxon>
        <taxon>Nematoda</taxon>
        <taxon>Enoplea</taxon>
        <taxon>Dorylaimia</taxon>
        <taxon>Trichinellida</taxon>
        <taxon>Trichinellidae</taxon>
        <taxon>Trichinella</taxon>
    </lineage>
</organism>
<proteinExistence type="predicted"/>
<keyword evidence="1" id="KW-1133">Transmembrane helix</keyword>